<feature type="site" description="Catalytically relevant" evidence="6">
    <location>
        <position position="104"/>
    </location>
</feature>
<dbReference type="RefSeq" id="WP_119987715.1">
    <property type="nucleotide sequence ID" value="NZ_CP032489.1"/>
</dbReference>
<feature type="domain" description="SIS" evidence="9">
    <location>
        <begin position="27"/>
        <end position="177"/>
    </location>
</feature>
<dbReference type="InterPro" id="IPR000644">
    <property type="entry name" value="CBS_dom"/>
</dbReference>
<evidence type="ECO:0000256" key="4">
    <source>
        <dbReference type="PIRNR" id="PIRNR004692"/>
    </source>
</evidence>
<dbReference type="Pfam" id="PF00571">
    <property type="entry name" value="CBS"/>
    <property type="match status" value="2"/>
</dbReference>
<dbReference type="Gene3D" id="3.10.580.10">
    <property type="entry name" value="CBS-domain"/>
    <property type="match status" value="1"/>
</dbReference>
<keyword evidence="10" id="KW-0413">Isomerase</keyword>
<keyword evidence="11" id="KW-1185">Reference proteome</keyword>
<dbReference type="SUPFAM" id="SSF53697">
    <property type="entry name" value="SIS domain"/>
    <property type="match status" value="1"/>
</dbReference>
<protein>
    <submittedName>
        <fullName evidence="10">KpsF/GutQ family sugar-phosphate isomerase</fullName>
    </submittedName>
</protein>
<dbReference type="InterPro" id="IPR050986">
    <property type="entry name" value="GutQ/KpsF_isomerases"/>
</dbReference>
<dbReference type="PIRSF" id="PIRSF004692">
    <property type="entry name" value="KdsD_KpsF"/>
    <property type="match status" value="1"/>
</dbReference>
<feature type="binding site" evidence="5">
    <location>
        <position position="75"/>
    </location>
    <ligand>
        <name>Zn(2+)</name>
        <dbReference type="ChEBI" id="CHEBI:29105"/>
    </ligand>
</feature>
<dbReference type="SMART" id="SM00116">
    <property type="entry name" value="CBS"/>
    <property type="match status" value="2"/>
</dbReference>
<dbReference type="FunFam" id="3.40.50.10490:FF:000011">
    <property type="entry name" value="Arabinose 5-phosphate isomerase"/>
    <property type="match status" value="1"/>
</dbReference>
<dbReference type="GO" id="GO:1901135">
    <property type="term" value="P:carbohydrate derivative metabolic process"/>
    <property type="evidence" value="ECO:0007669"/>
    <property type="project" value="InterPro"/>
</dbReference>
<name>A0A386HR29_9BACT</name>
<dbReference type="PROSITE" id="PS51371">
    <property type="entry name" value="CBS"/>
    <property type="match status" value="1"/>
</dbReference>
<accession>A0A386HR29</accession>
<dbReference type="OrthoDB" id="9762536at2"/>
<dbReference type="InterPro" id="IPR046348">
    <property type="entry name" value="SIS_dom_sf"/>
</dbReference>
<dbReference type="NCBIfam" id="TIGR00393">
    <property type="entry name" value="kpsF"/>
    <property type="match status" value="1"/>
</dbReference>
<dbReference type="InterPro" id="IPR046342">
    <property type="entry name" value="CBS_dom_sf"/>
</dbReference>
<evidence type="ECO:0000256" key="1">
    <source>
        <dbReference type="ARBA" id="ARBA00008165"/>
    </source>
</evidence>
<dbReference type="CDD" id="cd04604">
    <property type="entry name" value="CBS_pair_SIS_assoc"/>
    <property type="match status" value="1"/>
</dbReference>
<reference evidence="10 11" key="1">
    <citation type="submission" date="2018-09" db="EMBL/GenBank/DDBJ databases">
        <title>Arachidicoccus sp. nov., a bacterium isolated from soil.</title>
        <authorList>
            <person name="Weon H.-Y."/>
            <person name="Kwon S.-W."/>
            <person name="Lee S.A."/>
        </authorList>
    </citation>
    <scope>NUCLEOTIDE SEQUENCE [LARGE SCALE GENOMIC DNA]</scope>
    <source>
        <strain evidence="10 11">KIS59-12</strain>
    </source>
</reference>
<dbReference type="GO" id="GO:0046872">
    <property type="term" value="F:metal ion binding"/>
    <property type="evidence" value="ECO:0007669"/>
    <property type="project" value="UniProtKB-KW"/>
</dbReference>
<keyword evidence="5" id="KW-0479">Metal-binding</keyword>
<evidence type="ECO:0000256" key="6">
    <source>
        <dbReference type="PIRSR" id="PIRSR004692-3"/>
    </source>
</evidence>
<sequence>MNKSVLEIAASTILAEQSAIGQLANQLDEQFEKAVNKMHLSTGRIIFSGIGKSAIVAQKIAATFNSTGTPAIFMHAADAIHGDLGMVLSNDIVVILSKSGESPEIKALVPLIKNMGNCLISMVGNINSSLAKQSEIVINTYVEKEACPHNLAPTSSTTAQMVMGDALAVCLIELKRFSSGDFAKLHPGGSLGKRFYLTAADLYKQNASPHVLAESDLKTVIFEISKGRMGATAVTDDHNKLKGIITDGDVRRLLEKSDQLSGITAQDILSPHPKTIFAETLAIEALELIKNHDLSQLIVVDTQDQFLGFIHLHDLIREGIL</sequence>
<keyword evidence="3 7" id="KW-0129">CBS domain</keyword>
<feature type="domain" description="CBS" evidence="8">
    <location>
        <begin position="269"/>
        <end position="321"/>
    </location>
</feature>
<evidence type="ECO:0000313" key="10">
    <source>
        <dbReference type="EMBL" id="AYD47891.1"/>
    </source>
</evidence>
<proteinExistence type="inferred from homology"/>
<dbReference type="InterPro" id="IPR001347">
    <property type="entry name" value="SIS_dom"/>
</dbReference>
<evidence type="ECO:0000256" key="2">
    <source>
        <dbReference type="ARBA" id="ARBA00022737"/>
    </source>
</evidence>
<feature type="site" description="Catalytically relevant" evidence="6">
    <location>
        <position position="186"/>
    </location>
</feature>
<feature type="site" description="Catalytically relevant" evidence="6">
    <location>
        <position position="145"/>
    </location>
</feature>
<dbReference type="CDD" id="cd05014">
    <property type="entry name" value="SIS_Kpsf"/>
    <property type="match status" value="1"/>
</dbReference>
<comment type="similarity">
    <text evidence="1 4">Belongs to the SIS family. GutQ/KpsF subfamily.</text>
</comment>
<dbReference type="InterPro" id="IPR035474">
    <property type="entry name" value="SIS_Kpsf"/>
</dbReference>
<dbReference type="EMBL" id="CP032489">
    <property type="protein sequence ID" value="AYD47891.1"/>
    <property type="molecule type" value="Genomic_DNA"/>
</dbReference>
<dbReference type="AlphaFoldDB" id="A0A386HR29"/>
<dbReference type="PANTHER" id="PTHR42745">
    <property type="match status" value="1"/>
</dbReference>
<evidence type="ECO:0000256" key="3">
    <source>
        <dbReference type="ARBA" id="ARBA00023122"/>
    </source>
</evidence>
<dbReference type="GO" id="GO:0097367">
    <property type="term" value="F:carbohydrate derivative binding"/>
    <property type="evidence" value="ECO:0007669"/>
    <property type="project" value="InterPro"/>
</dbReference>
<dbReference type="GO" id="GO:0005975">
    <property type="term" value="P:carbohydrate metabolic process"/>
    <property type="evidence" value="ECO:0007669"/>
    <property type="project" value="InterPro"/>
</dbReference>
<gene>
    <name evidence="10" type="ORF">D6B99_09995</name>
</gene>
<keyword evidence="2" id="KW-0677">Repeat</keyword>
<feature type="site" description="Catalytically relevant" evidence="6">
    <location>
        <position position="52"/>
    </location>
</feature>
<dbReference type="Gene3D" id="3.40.50.10490">
    <property type="entry name" value="Glucose-6-phosphate isomerase like protein, domain 1"/>
    <property type="match status" value="1"/>
</dbReference>
<evidence type="ECO:0000256" key="7">
    <source>
        <dbReference type="PROSITE-ProRule" id="PRU00703"/>
    </source>
</evidence>
<evidence type="ECO:0000259" key="9">
    <source>
        <dbReference type="PROSITE" id="PS51464"/>
    </source>
</evidence>
<dbReference type="Proteomes" id="UP000266118">
    <property type="component" value="Chromosome"/>
</dbReference>
<evidence type="ECO:0000256" key="5">
    <source>
        <dbReference type="PIRSR" id="PIRSR004692-2"/>
    </source>
</evidence>
<dbReference type="PROSITE" id="PS51464">
    <property type="entry name" value="SIS"/>
    <property type="match status" value="1"/>
</dbReference>
<dbReference type="PANTHER" id="PTHR42745:SF1">
    <property type="entry name" value="ARABINOSE 5-PHOSPHATE ISOMERASE KDSD"/>
    <property type="match status" value="1"/>
</dbReference>
<dbReference type="InterPro" id="IPR004800">
    <property type="entry name" value="KdsD/KpsF-type"/>
</dbReference>
<organism evidence="10 11">
    <name type="scientific">Arachidicoccus soli</name>
    <dbReference type="NCBI Taxonomy" id="2341117"/>
    <lineage>
        <taxon>Bacteria</taxon>
        <taxon>Pseudomonadati</taxon>
        <taxon>Bacteroidota</taxon>
        <taxon>Chitinophagia</taxon>
        <taxon>Chitinophagales</taxon>
        <taxon>Chitinophagaceae</taxon>
        <taxon>Arachidicoccus</taxon>
    </lineage>
</organism>
<keyword evidence="5" id="KW-0862">Zinc</keyword>
<dbReference type="Pfam" id="PF01380">
    <property type="entry name" value="SIS"/>
    <property type="match status" value="1"/>
</dbReference>
<evidence type="ECO:0000259" key="8">
    <source>
        <dbReference type="PROSITE" id="PS51371"/>
    </source>
</evidence>
<dbReference type="GO" id="GO:0019146">
    <property type="term" value="F:arabinose-5-phosphate isomerase activity"/>
    <property type="evidence" value="ECO:0007669"/>
    <property type="project" value="UniProtKB-ARBA"/>
</dbReference>
<evidence type="ECO:0000313" key="11">
    <source>
        <dbReference type="Proteomes" id="UP000266118"/>
    </source>
</evidence>
<dbReference type="KEGG" id="ark:D6B99_09995"/>